<dbReference type="NCBIfam" id="NF005714">
    <property type="entry name" value="PRK07529.1"/>
    <property type="match status" value="1"/>
</dbReference>
<comment type="caution">
    <text evidence="3">The sequence shown here is derived from an EMBL/GenBank/DDBJ whole genome shotgun (WGS) entry which is preliminary data.</text>
</comment>
<evidence type="ECO:0000313" key="4">
    <source>
        <dbReference type="Proteomes" id="UP001254608"/>
    </source>
</evidence>
<feature type="domain" description="AMP-dependent synthetase/ligase" evidence="1">
    <location>
        <begin position="31"/>
        <end position="442"/>
    </location>
</feature>
<reference evidence="3 4" key="1">
    <citation type="submission" date="2023-09" db="EMBL/GenBank/DDBJ databases">
        <authorList>
            <person name="Rey-Velasco X."/>
        </authorList>
    </citation>
    <scope>NUCLEOTIDE SEQUENCE [LARGE SCALE GENOMIC DNA]</scope>
    <source>
        <strain evidence="3 4">W345</strain>
    </source>
</reference>
<keyword evidence="4" id="KW-1185">Reference proteome</keyword>
<evidence type="ECO:0000259" key="2">
    <source>
        <dbReference type="Pfam" id="PF13193"/>
    </source>
</evidence>
<gene>
    <name evidence="3" type="ORF">RM530_01410</name>
</gene>
<dbReference type="InterPro" id="IPR000873">
    <property type="entry name" value="AMP-dep_synth/lig_dom"/>
</dbReference>
<dbReference type="Proteomes" id="UP001254608">
    <property type="component" value="Unassembled WGS sequence"/>
</dbReference>
<dbReference type="Gene3D" id="3.30.300.30">
    <property type="match status" value="1"/>
</dbReference>
<dbReference type="PANTHER" id="PTHR43767:SF1">
    <property type="entry name" value="NONRIBOSOMAL PEPTIDE SYNTHASE PES1 (EUROFUNG)-RELATED"/>
    <property type="match status" value="1"/>
</dbReference>
<name>A0ABU2WDS6_9GAMM</name>
<sequence length="648" mass="70776">MTIRSLDDVRATEARSLVDQPLPASTYELLRNSAKAYGGKPALSFFLEGKQYERARSYSYRDLFEQVTRCANLFGRLGVGSSDVVAYLLPNLPETHFVLWGGETAGIAFAVNPLLEPPQVAELLDAAQARVLVTIAPLPVPGADLWDKLLPFLPRVGSLRHILRVDLAEHLDFKRKLALKALRLREKLPRSVGAALVHDFHTELARESGNRLNSCRQIRGDEIASYFCTGGTTGSPKIATRTHRNEIADAWAAGSVVDDGVGLGKVVYCGLPLFHVNATLVTGLLPFMKGAHVVLGSPQGYRGEGVIENFWKIVQHYRVNFFSGVPTLYAGLLQVPLGKADVSSLEFGLCGAAPMPLEVFRRFEQTTGIRILEGYGLTEGTCVSSVNPPEGERRIGSIGLRIPHQDMKVLMLDEEGRYVRDAEVDEPGAIAISGPNVFAGYLDPAQNEKLWIDCGDERRWLNTGDLGRQDADGYFWLTGRKKELIIRGGHNIDPASIEEPLHRHPQVALAAAVGRPDAHAGELPVAYVQLKPGASIDEPSLLAYAEREIGERAARPKAIHIIDPMPLTPVGKIHKPALKLREVENLVREELAGIADLQLEGLQVRQDSRRGIVAEVRARAPAATAEALRANLGRYAFAVDLNMETGAA</sequence>
<dbReference type="EMBL" id="JAVRIC010000001">
    <property type="protein sequence ID" value="MDT0496025.1"/>
    <property type="molecule type" value="Genomic_DNA"/>
</dbReference>
<dbReference type="InterPro" id="IPR045851">
    <property type="entry name" value="AMP-bd_C_sf"/>
</dbReference>
<dbReference type="Pfam" id="PF13193">
    <property type="entry name" value="AMP-binding_C"/>
    <property type="match status" value="1"/>
</dbReference>
<dbReference type="InterPro" id="IPR050237">
    <property type="entry name" value="ATP-dep_AMP-bd_enzyme"/>
</dbReference>
<dbReference type="SUPFAM" id="SSF56801">
    <property type="entry name" value="Acetyl-CoA synthetase-like"/>
    <property type="match status" value="1"/>
</dbReference>
<dbReference type="PROSITE" id="PS00455">
    <property type="entry name" value="AMP_BINDING"/>
    <property type="match status" value="1"/>
</dbReference>
<feature type="domain" description="AMP-binding enzyme C-terminal" evidence="2">
    <location>
        <begin position="497"/>
        <end position="572"/>
    </location>
</feature>
<dbReference type="Gene3D" id="3.40.50.12780">
    <property type="entry name" value="N-terminal domain of ligase-like"/>
    <property type="match status" value="1"/>
</dbReference>
<dbReference type="PANTHER" id="PTHR43767">
    <property type="entry name" value="LONG-CHAIN-FATTY-ACID--COA LIGASE"/>
    <property type="match status" value="1"/>
</dbReference>
<dbReference type="InterPro" id="IPR025110">
    <property type="entry name" value="AMP-bd_C"/>
</dbReference>
<dbReference type="Pfam" id="PF00501">
    <property type="entry name" value="AMP-binding"/>
    <property type="match status" value="1"/>
</dbReference>
<dbReference type="InterPro" id="IPR020845">
    <property type="entry name" value="AMP-binding_CS"/>
</dbReference>
<protein>
    <submittedName>
        <fullName evidence="3">Acyl-CoA synthetase</fullName>
    </submittedName>
</protein>
<evidence type="ECO:0000259" key="1">
    <source>
        <dbReference type="Pfam" id="PF00501"/>
    </source>
</evidence>
<dbReference type="RefSeq" id="WP_311363416.1">
    <property type="nucleotide sequence ID" value="NZ_JAVRIC010000001.1"/>
</dbReference>
<accession>A0ABU2WDS6</accession>
<dbReference type="InterPro" id="IPR042099">
    <property type="entry name" value="ANL_N_sf"/>
</dbReference>
<proteinExistence type="predicted"/>
<evidence type="ECO:0000313" key="3">
    <source>
        <dbReference type="EMBL" id="MDT0496025.1"/>
    </source>
</evidence>
<organism evidence="3 4">
    <name type="scientific">Banduia mediterranea</name>
    <dbReference type="NCBI Taxonomy" id="3075609"/>
    <lineage>
        <taxon>Bacteria</taxon>
        <taxon>Pseudomonadati</taxon>
        <taxon>Pseudomonadota</taxon>
        <taxon>Gammaproteobacteria</taxon>
        <taxon>Nevskiales</taxon>
        <taxon>Algiphilaceae</taxon>
        <taxon>Banduia</taxon>
    </lineage>
</organism>